<dbReference type="AlphaFoldDB" id="A0A6B0UD61"/>
<protein>
    <submittedName>
        <fullName evidence="1">Putative secreted protein</fullName>
    </submittedName>
</protein>
<sequence length="79" mass="8544">MQPHKYLVGVLCCLWPSSGCSRENKVFGSGSSADRPHLKLNKKLHSLQECLGAFQISVVAGKLSQCTTMPRLGLAGMKL</sequence>
<reference evidence="1" key="1">
    <citation type="submission" date="2019-12" db="EMBL/GenBank/DDBJ databases">
        <title>An insight into the sialome of adult female Ixodes ricinus ticks feeding for 6 days.</title>
        <authorList>
            <person name="Perner J."/>
            <person name="Ribeiro J.M.C."/>
        </authorList>
    </citation>
    <scope>NUCLEOTIDE SEQUENCE</scope>
    <source>
        <strain evidence="1">Semi-engorged</strain>
        <tissue evidence="1">Salivary glands</tissue>
    </source>
</reference>
<dbReference type="EMBL" id="GIFC01002080">
    <property type="protein sequence ID" value="MXU84163.1"/>
    <property type="molecule type" value="Transcribed_RNA"/>
</dbReference>
<proteinExistence type="predicted"/>
<name>A0A6B0UD61_IXORI</name>
<evidence type="ECO:0000313" key="1">
    <source>
        <dbReference type="EMBL" id="MXU84163.1"/>
    </source>
</evidence>
<organism evidence="1">
    <name type="scientific">Ixodes ricinus</name>
    <name type="common">Common tick</name>
    <name type="synonym">Acarus ricinus</name>
    <dbReference type="NCBI Taxonomy" id="34613"/>
    <lineage>
        <taxon>Eukaryota</taxon>
        <taxon>Metazoa</taxon>
        <taxon>Ecdysozoa</taxon>
        <taxon>Arthropoda</taxon>
        <taxon>Chelicerata</taxon>
        <taxon>Arachnida</taxon>
        <taxon>Acari</taxon>
        <taxon>Parasitiformes</taxon>
        <taxon>Ixodida</taxon>
        <taxon>Ixodoidea</taxon>
        <taxon>Ixodidae</taxon>
        <taxon>Ixodinae</taxon>
        <taxon>Ixodes</taxon>
    </lineage>
</organism>
<accession>A0A6B0UD61</accession>